<protein>
    <recommendedName>
        <fullName evidence="2">DUF374 domain-containing protein</fullName>
    </recommendedName>
</protein>
<dbReference type="SUPFAM" id="SSF69593">
    <property type="entry name" value="Glycerol-3-phosphate (1)-acyltransferase"/>
    <property type="match status" value="1"/>
</dbReference>
<dbReference type="AlphaFoldDB" id="A0A3B1C7H2"/>
<keyword evidence="1" id="KW-0472">Membrane</keyword>
<keyword evidence="1" id="KW-1133">Transmembrane helix</keyword>
<dbReference type="Pfam" id="PF04028">
    <property type="entry name" value="DUF374"/>
    <property type="match status" value="1"/>
</dbReference>
<name>A0A3B1C7H2_9ZZZZ</name>
<evidence type="ECO:0000313" key="3">
    <source>
        <dbReference type="EMBL" id="VAX24092.1"/>
    </source>
</evidence>
<gene>
    <name evidence="3" type="ORF">MNBD_NITROSPINAE03-78</name>
</gene>
<dbReference type="InterPro" id="IPR007172">
    <property type="entry name" value="DUF374"/>
</dbReference>
<reference evidence="3" key="1">
    <citation type="submission" date="2018-06" db="EMBL/GenBank/DDBJ databases">
        <authorList>
            <person name="Zhirakovskaya E."/>
        </authorList>
    </citation>
    <scope>NUCLEOTIDE SEQUENCE</scope>
</reference>
<keyword evidence="1" id="KW-0812">Transmembrane</keyword>
<feature type="non-terminal residue" evidence="3">
    <location>
        <position position="1"/>
    </location>
</feature>
<organism evidence="3">
    <name type="scientific">hydrothermal vent metagenome</name>
    <dbReference type="NCBI Taxonomy" id="652676"/>
    <lineage>
        <taxon>unclassified sequences</taxon>
        <taxon>metagenomes</taxon>
        <taxon>ecological metagenomes</taxon>
    </lineage>
</organism>
<feature type="transmembrane region" description="Helical" evidence="1">
    <location>
        <begin position="12"/>
        <end position="32"/>
    </location>
</feature>
<evidence type="ECO:0000256" key="1">
    <source>
        <dbReference type="SAM" id="Phobius"/>
    </source>
</evidence>
<dbReference type="EMBL" id="UOGB01000286">
    <property type="protein sequence ID" value="VAX24092.1"/>
    <property type="molecule type" value="Genomic_DNA"/>
</dbReference>
<accession>A0A3B1C7H2</accession>
<dbReference type="CDD" id="cd07983">
    <property type="entry name" value="LPLAT_DUF374-like"/>
    <property type="match status" value="1"/>
</dbReference>
<sequence>RFRPMKRFLTRYLLPPVLTALVYLLYFTVKVIEVDKDIEKKLEEDGKPIIYTYWHGRNFLFPCYYKNRSRFKLLVSPSEDGEILARVILLLGYGVVRGSSYQNARSALRILKRRVSEGFSTVLIADGSRGPHEKLQPGSLMLSKLTGCPALPMTVSFSNCWRLKSWDKMMIPKPFSKAVVVYGAPVRIPENCDSTGLKEKRKELEATLHSITKFADNYFVKS</sequence>
<proteinExistence type="predicted"/>
<evidence type="ECO:0000259" key="2">
    <source>
        <dbReference type="Pfam" id="PF04028"/>
    </source>
</evidence>
<feature type="domain" description="DUF374" evidence="2">
    <location>
        <begin position="64"/>
        <end position="131"/>
    </location>
</feature>